<accession>S4NM42</accession>
<protein>
    <submittedName>
        <fullName evidence="2">Uncharacterized protein</fullName>
    </submittedName>
</protein>
<dbReference type="OrthoDB" id="2143962at2"/>
<evidence type="ECO:0000313" key="2">
    <source>
        <dbReference type="EMBL" id="GAD16966.1"/>
    </source>
</evidence>
<evidence type="ECO:0000313" key="3">
    <source>
        <dbReference type="Proteomes" id="UP000016361"/>
    </source>
</evidence>
<dbReference type="EMBL" id="BASH01000004">
    <property type="protein sequence ID" value="GAD16966.1"/>
    <property type="molecule type" value="Genomic_DNA"/>
</dbReference>
<dbReference type="AlphaFoldDB" id="S4NM42"/>
<proteinExistence type="predicted"/>
<dbReference type="PATRIC" id="fig|1423780.4.peg.2105"/>
<dbReference type="RefSeq" id="WP_020281406.1">
    <property type="nucleotide sequence ID" value="NZ_AZED01000005.1"/>
</dbReference>
<gene>
    <name evidence="2" type="ORF">LOT_1504</name>
</gene>
<keyword evidence="3" id="KW-1185">Reference proteome</keyword>
<name>S4NM42_9LACO</name>
<reference evidence="3" key="1">
    <citation type="journal article" date="2013" name="Genome Announc.">
        <title>Draft Genome Sequence of D-Branched-Chain Amino Acid Producer Lactobacillus otakiensis JCM 15040T, Isolated from a Traditional Japanese Pickle.</title>
        <authorList>
            <person name="Doi K."/>
            <person name="Mori K."/>
            <person name="Mutaguchi Y."/>
            <person name="Tashiro K."/>
            <person name="Fujino Y."/>
            <person name="Ohmori T."/>
            <person name="Kuhara S."/>
            <person name="Ohshima T."/>
        </authorList>
    </citation>
    <scope>NUCLEOTIDE SEQUENCE [LARGE SCALE GENOMIC DNA]</scope>
    <source>
        <strain evidence="3">JCM 15040</strain>
    </source>
</reference>
<dbReference type="eggNOG" id="ENOG5030APP">
    <property type="taxonomic scope" value="Bacteria"/>
</dbReference>
<dbReference type="GeneID" id="301047104"/>
<dbReference type="STRING" id="1423780.FD05_GL002073"/>
<comment type="caution">
    <text evidence="2">The sequence shown here is derived from an EMBL/GenBank/DDBJ whole genome shotgun (WGS) entry which is preliminary data.</text>
</comment>
<sequence>MDALKKLGELHDYVKKNYEQGKYDNPNHQDYSSREAYEYRSDPTDDYQMGFSQALKDHEENQSFKVYPEKLVNLGNKVSDNKMQELSEFIAGYNDGKKIFK</sequence>
<evidence type="ECO:0000256" key="1">
    <source>
        <dbReference type="SAM" id="MobiDB-lite"/>
    </source>
</evidence>
<organism evidence="2 3">
    <name type="scientific">Lentilactobacillus otakiensis DSM 19908 = JCM 15040</name>
    <dbReference type="NCBI Taxonomy" id="1423780"/>
    <lineage>
        <taxon>Bacteria</taxon>
        <taxon>Bacillati</taxon>
        <taxon>Bacillota</taxon>
        <taxon>Bacilli</taxon>
        <taxon>Lactobacillales</taxon>
        <taxon>Lactobacillaceae</taxon>
        <taxon>Lentilactobacillus</taxon>
    </lineage>
</organism>
<dbReference type="Proteomes" id="UP000016361">
    <property type="component" value="Unassembled WGS sequence"/>
</dbReference>
<feature type="region of interest" description="Disordered" evidence="1">
    <location>
        <begin position="16"/>
        <end position="35"/>
    </location>
</feature>